<dbReference type="AlphaFoldDB" id="A0A1E3GXM2"/>
<dbReference type="OrthoDB" id="9797755at2"/>
<dbReference type="InterPro" id="IPR014586">
    <property type="entry name" value="UCP033909"/>
</dbReference>
<dbReference type="PATRIC" id="fig|1439726.3.peg.4116"/>
<feature type="signal peptide" evidence="1">
    <location>
        <begin position="1"/>
        <end position="20"/>
    </location>
</feature>
<dbReference type="RefSeq" id="WP_069308133.1">
    <property type="nucleotide sequence ID" value="NZ_MCRJ01000132.1"/>
</dbReference>
<evidence type="ECO:0000256" key="1">
    <source>
        <dbReference type="SAM" id="SignalP"/>
    </source>
</evidence>
<dbReference type="PANTHER" id="PTHR36513:SF1">
    <property type="entry name" value="TRANSMEMBRANE PROTEIN"/>
    <property type="match status" value="1"/>
</dbReference>
<dbReference type="Proteomes" id="UP000094622">
    <property type="component" value="Unassembled WGS sequence"/>
</dbReference>
<gene>
    <name evidence="2" type="ORF">A6302_03903</name>
</gene>
<dbReference type="PANTHER" id="PTHR36513">
    <property type="entry name" value="ABC TRANSMEMBRANE TYPE-1 DOMAIN-CONTAINING PROTEIN"/>
    <property type="match status" value="1"/>
</dbReference>
<keyword evidence="3" id="KW-1185">Reference proteome</keyword>
<feature type="chain" id="PRO_5009128758" evidence="1">
    <location>
        <begin position="21"/>
        <end position="395"/>
    </location>
</feature>
<proteinExistence type="predicted"/>
<organism evidence="2 3">
    <name type="scientific">Methylobrevis pamukkalensis</name>
    <dbReference type="NCBI Taxonomy" id="1439726"/>
    <lineage>
        <taxon>Bacteria</taxon>
        <taxon>Pseudomonadati</taxon>
        <taxon>Pseudomonadota</taxon>
        <taxon>Alphaproteobacteria</taxon>
        <taxon>Hyphomicrobiales</taxon>
        <taxon>Pleomorphomonadaceae</taxon>
        <taxon>Methylobrevis</taxon>
    </lineage>
</organism>
<dbReference type="Pfam" id="PF05990">
    <property type="entry name" value="DUF900"/>
    <property type="match status" value="1"/>
</dbReference>
<dbReference type="Gene3D" id="3.40.50.1820">
    <property type="entry name" value="alpha/beta hydrolase"/>
    <property type="match status" value="1"/>
</dbReference>
<accession>A0A1E3GXM2</accession>
<sequence length="395" mass="42963">MTQTRPLLVLVVTLLLAACAGRPEGMLVVNDVVAPGATEHEIFVATTRGRSEVANAMFSGERRSLDEDVPDLDFAHVAVSVPPTHEPGNVEWPKRPPGDPATDFVTRSRGYVDSEADFAARMRKAVMAKPRGQRNVLLFVHGFNTTFDEGVYRLTQMVHDTGFDGVPVLFTWASRGRVIEYVYDRDSATVARDALEETMDIAARSGAEKITLFAHSMGNWVAVEALRQAKIGGDPDLGGRLDQVVLASPDIDVDVFKSQMRRYGQPKKPFLMLISRDDRALRVSALLAGDRPRVGGYDNDSEIAELGVVVIDLTNVQGVDDLNHSKFALVGSGFVQALQQRLAAGDDLDYERDSTLSDRFGQFGRGLGNTVGGAAGIIITTPLTILTAPVELLRE</sequence>
<dbReference type="GO" id="GO:0016787">
    <property type="term" value="F:hydrolase activity"/>
    <property type="evidence" value="ECO:0007669"/>
    <property type="project" value="UniProtKB-KW"/>
</dbReference>
<keyword evidence="1" id="KW-0732">Signal</keyword>
<dbReference type="InterPro" id="IPR010297">
    <property type="entry name" value="DUF900_hydrolase"/>
</dbReference>
<evidence type="ECO:0000313" key="2">
    <source>
        <dbReference type="EMBL" id="ODN68802.1"/>
    </source>
</evidence>
<evidence type="ECO:0000313" key="3">
    <source>
        <dbReference type="Proteomes" id="UP000094622"/>
    </source>
</evidence>
<reference evidence="2 3" key="1">
    <citation type="submission" date="2016-07" db="EMBL/GenBank/DDBJ databases">
        <title>Draft Genome Sequence of Methylobrevis pamukkalensis PK2.</title>
        <authorList>
            <person name="Vasilenko O.V."/>
            <person name="Doronina N.V."/>
            <person name="Shmareva M.N."/>
            <person name="Tarlachkov S.V."/>
            <person name="Mustakhimov I."/>
            <person name="Trotsenko Y.A."/>
        </authorList>
    </citation>
    <scope>NUCLEOTIDE SEQUENCE [LARGE SCALE GENOMIC DNA]</scope>
    <source>
        <strain evidence="2 3">PK2</strain>
    </source>
</reference>
<comment type="caution">
    <text evidence="2">The sequence shown here is derived from an EMBL/GenBank/DDBJ whole genome shotgun (WGS) entry which is preliminary data.</text>
</comment>
<protein>
    <submittedName>
        <fullName evidence="2">Alpha/beta hydrolase family protein</fullName>
    </submittedName>
</protein>
<dbReference type="PROSITE" id="PS51257">
    <property type="entry name" value="PROKAR_LIPOPROTEIN"/>
    <property type="match status" value="1"/>
</dbReference>
<dbReference type="PIRSF" id="PIRSF033909">
    <property type="entry name" value="UCP033909"/>
    <property type="match status" value="1"/>
</dbReference>
<keyword evidence="2" id="KW-0378">Hydrolase</keyword>
<name>A0A1E3GXM2_9HYPH</name>
<dbReference type="InterPro" id="IPR029058">
    <property type="entry name" value="AB_hydrolase_fold"/>
</dbReference>
<dbReference type="SUPFAM" id="SSF53474">
    <property type="entry name" value="alpha/beta-Hydrolases"/>
    <property type="match status" value="1"/>
</dbReference>
<dbReference type="EMBL" id="MCRJ01000132">
    <property type="protein sequence ID" value="ODN68802.1"/>
    <property type="molecule type" value="Genomic_DNA"/>
</dbReference>